<keyword evidence="2" id="KW-1185">Reference proteome</keyword>
<protein>
    <recommendedName>
        <fullName evidence="3">F-box domain-containing protein</fullName>
    </recommendedName>
</protein>
<gene>
    <name evidence="1" type="ORF">BCR44DRAFT_1425267</name>
</gene>
<dbReference type="Proteomes" id="UP000193411">
    <property type="component" value="Unassembled WGS sequence"/>
</dbReference>
<reference evidence="1 2" key="1">
    <citation type="submission" date="2016-07" db="EMBL/GenBank/DDBJ databases">
        <title>Pervasive Adenine N6-methylation of Active Genes in Fungi.</title>
        <authorList>
            <consortium name="DOE Joint Genome Institute"/>
            <person name="Mondo S.J."/>
            <person name="Dannebaum R.O."/>
            <person name="Kuo R.C."/>
            <person name="Labutti K."/>
            <person name="Haridas S."/>
            <person name="Kuo A."/>
            <person name="Salamov A."/>
            <person name="Ahrendt S.R."/>
            <person name="Lipzen A."/>
            <person name="Sullivan W."/>
            <person name="Andreopoulos W.B."/>
            <person name="Clum A."/>
            <person name="Lindquist E."/>
            <person name="Daum C."/>
            <person name="Ramamoorthy G.K."/>
            <person name="Gryganskyi A."/>
            <person name="Culley D."/>
            <person name="Magnuson J.K."/>
            <person name="James T.Y."/>
            <person name="O'Malley M.A."/>
            <person name="Stajich J.E."/>
            <person name="Spatafora J.W."/>
            <person name="Visel A."/>
            <person name="Grigoriev I.V."/>
        </authorList>
    </citation>
    <scope>NUCLEOTIDE SEQUENCE [LARGE SCALE GENOMIC DNA]</scope>
    <source>
        <strain evidence="1 2">PL171</strain>
    </source>
</reference>
<evidence type="ECO:0000313" key="1">
    <source>
        <dbReference type="EMBL" id="ORZ40540.1"/>
    </source>
</evidence>
<accession>A0A1Y2I107</accession>
<proteinExistence type="predicted"/>
<dbReference type="AlphaFoldDB" id="A0A1Y2I107"/>
<evidence type="ECO:0000313" key="2">
    <source>
        <dbReference type="Proteomes" id="UP000193411"/>
    </source>
</evidence>
<sequence length="570" mass="65523">MADPRFTLAIQSRLFTYSSPDLGMPDLCEFADAILHNQHTHRSMLWGHMLRYISVYPRFPAGHVSRTLQSGRWQFVHLDAEPNDKPSKWFMPPALHANPCLKLLLVLPYDLQLYLGAFLNSPSVARLRATCRELNDFPMTKQFLQDRLERALRHSALPNPHPQSGSLSPYDPHAMRKFIKEAPNDQGPSTLHYRPFIEAVRHLDADLALSYLQPQSRANAALYDPRQSPNCALVYYVYPWALYTLLNQSPVSHPDPNPEQHQRARLILVALLLRPSLPLSAWFFLVHANTPTMHHGQGSTMSLTARLVHIVQFGTLPTTPGNDDLIRLILQFNPHLLFLLVYLYGTVDTLHAIMPVLGYERAAQLVSALDYLNQVKDCSGRHLHLSLDMIRAVYAIVYRDHVAWQSDAVFKYCMQVSRRCGTYDLLLDVICAYMDEQQEQEHVWRMVDQLSEKGLWQAHALIKVLCVLVFKFPKWKTEFKARTRAHCMEPQKVKHQVAQFILLLGSNIDKISRVCLESDTIGCNQLREIEQELAKLHGLWKPIRRKLATKWSLMGKVKVRVERAFGLEMP</sequence>
<comment type="caution">
    <text evidence="1">The sequence shown here is derived from an EMBL/GenBank/DDBJ whole genome shotgun (WGS) entry which is preliminary data.</text>
</comment>
<dbReference type="EMBL" id="MCFL01000003">
    <property type="protein sequence ID" value="ORZ40540.1"/>
    <property type="molecule type" value="Genomic_DNA"/>
</dbReference>
<evidence type="ECO:0008006" key="3">
    <source>
        <dbReference type="Google" id="ProtNLM"/>
    </source>
</evidence>
<name>A0A1Y2I107_9FUNG</name>
<organism evidence="1 2">
    <name type="scientific">Catenaria anguillulae PL171</name>
    <dbReference type="NCBI Taxonomy" id="765915"/>
    <lineage>
        <taxon>Eukaryota</taxon>
        <taxon>Fungi</taxon>
        <taxon>Fungi incertae sedis</taxon>
        <taxon>Blastocladiomycota</taxon>
        <taxon>Blastocladiomycetes</taxon>
        <taxon>Blastocladiales</taxon>
        <taxon>Catenariaceae</taxon>
        <taxon>Catenaria</taxon>
    </lineage>
</organism>